<keyword evidence="1" id="KW-0175">Coiled coil</keyword>
<dbReference type="Proteomes" id="UP000717585">
    <property type="component" value="Unassembled WGS sequence"/>
</dbReference>
<dbReference type="EMBL" id="JAHDYR010000025">
    <property type="protein sequence ID" value="KAG9393076.1"/>
    <property type="molecule type" value="Genomic_DNA"/>
</dbReference>
<evidence type="ECO:0000256" key="1">
    <source>
        <dbReference type="SAM" id="Coils"/>
    </source>
</evidence>
<accession>A0A8J6AS59</accession>
<proteinExistence type="predicted"/>
<protein>
    <submittedName>
        <fullName evidence="3">Uncharacterized protein</fullName>
    </submittedName>
</protein>
<evidence type="ECO:0000313" key="4">
    <source>
        <dbReference type="Proteomes" id="UP000717585"/>
    </source>
</evidence>
<keyword evidence="4" id="KW-1185">Reference proteome</keyword>
<feature type="region of interest" description="Disordered" evidence="2">
    <location>
        <begin position="28"/>
        <end position="71"/>
    </location>
</feature>
<feature type="coiled-coil region" evidence="1">
    <location>
        <begin position="332"/>
        <end position="359"/>
    </location>
</feature>
<gene>
    <name evidence="3" type="ORF">J8273_3205</name>
</gene>
<evidence type="ECO:0000256" key="2">
    <source>
        <dbReference type="SAM" id="MobiDB-lite"/>
    </source>
</evidence>
<evidence type="ECO:0000313" key="3">
    <source>
        <dbReference type="EMBL" id="KAG9393076.1"/>
    </source>
</evidence>
<name>A0A8J6AS59_9EUKA</name>
<organism evidence="3 4">
    <name type="scientific">Carpediemonas membranifera</name>
    <dbReference type="NCBI Taxonomy" id="201153"/>
    <lineage>
        <taxon>Eukaryota</taxon>
        <taxon>Metamonada</taxon>
        <taxon>Carpediemonas-like organisms</taxon>
        <taxon>Carpediemonas</taxon>
    </lineage>
</organism>
<dbReference type="AlphaFoldDB" id="A0A8J6AS59"/>
<comment type="caution">
    <text evidence="3">The sequence shown here is derived from an EMBL/GenBank/DDBJ whole genome shotgun (WGS) entry which is preliminary data.</text>
</comment>
<sequence length="479" mass="46564">MRFVPTSSAPSHSFGQFGSGSSFSFGANAAKPQGAATPSFGAPAGGFGSTPAPANTGFGAQPASGGNTTGFGASTGTAGASTGFGGFGASAQKPAGTTGFGAPATGTSTTTTGFGAPASGSTGFGAAAGSTGFGAKPAGTTGFGSTATTGSTGFGSTTQPGAATTGFGAKPATTGFGASTGTTGTAGFGASTASTGFGSSTSTTGFGAAKPATGFGASTSTGFGSTGTSGFGSSGFGAKPAGTTGFGASTGFGSSSGFGQQAQQQANMFGLATSTPAPPVQQAVGSGLNISGTITVGQLDDNTQNALKSIDKKVKGCVEGVDAVGQETGAHIDALHDLIRKLQTQVAAATESAAEATKMTEDLGNTTDRQARTLAVAQQFQTRMESQQSSAAVDFTGYYQGEVDTLAGLISDLERMARHLENVLGAGSFEVEDGVSAIHEAVECQSQALVLVASQVARLHRRVQEAKQTHGRRLGFTGR</sequence>
<reference evidence="3" key="1">
    <citation type="submission" date="2021-05" db="EMBL/GenBank/DDBJ databases">
        <title>A free-living protist that lacks canonical eukaryotic 1 DNA replication and segregation systems.</title>
        <authorList>
            <person name="Salas-Leiva D.E."/>
            <person name="Tromer E.C."/>
            <person name="Curtis B.A."/>
            <person name="Jerlstrom-Hultqvist J."/>
            <person name="Kolisko M."/>
            <person name="Yi Z."/>
            <person name="Salas-Leiva J.S."/>
            <person name="Gallot-Lavallee L."/>
            <person name="Kops G.J.P.L."/>
            <person name="Archibald J.M."/>
            <person name="Simpson A.G.B."/>
            <person name="Roger A.J."/>
        </authorList>
    </citation>
    <scope>NUCLEOTIDE SEQUENCE</scope>
    <source>
        <strain evidence="3">BICM</strain>
    </source>
</reference>